<name>A0ABV9DGY4_9BACI</name>
<evidence type="ECO:0000313" key="1">
    <source>
        <dbReference type="EMBL" id="MFC4558035.1"/>
    </source>
</evidence>
<proteinExistence type="predicted"/>
<keyword evidence="2" id="KW-1185">Reference proteome</keyword>
<organism evidence="1 2">
    <name type="scientific">Virgibacillus kekensis</name>
    <dbReference type="NCBI Taxonomy" id="202261"/>
    <lineage>
        <taxon>Bacteria</taxon>
        <taxon>Bacillati</taxon>
        <taxon>Bacillota</taxon>
        <taxon>Bacilli</taxon>
        <taxon>Bacillales</taxon>
        <taxon>Bacillaceae</taxon>
        <taxon>Virgibacillus</taxon>
    </lineage>
</organism>
<dbReference type="RefSeq" id="WP_390294340.1">
    <property type="nucleotide sequence ID" value="NZ_JBHSFU010000004.1"/>
</dbReference>
<sequence>MGDVYSTTSVYIITQQTKAILTKESNYYRSRILEGQEERHSVFRPEQIIDHTCLLYGSTLEGRRAAVRDILKINSKVPVPVIPDKGVYMLPTSSTKNKDCVWLSYYHIEDYEQRDDKTYVAFTDGTGIYVNTSENTFDMQYKRTSQIIAKQNRSVFFGRRSLFWSNF</sequence>
<dbReference type="Pfam" id="PF06338">
    <property type="entry name" value="ComK"/>
    <property type="match status" value="1"/>
</dbReference>
<comment type="caution">
    <text evidence="1">The sequence shown here is derived from an EMBL/GenBank/DDBJ whole genome shotgun (WGS) entry which is preliminary data.</text>
</comment>
<dbReference type="Proteomes" id="UP001595989">
    <property type="component" value="Unassembled WGS sequence"/>
</dbReference>
<evidence type="ECO:0000313" key="2">
    <source>
        <dbReference type="Proteomes" id="UP001595989"/>
    </source>
</evidence>
<reference evidence="2" key="1">
    <citation type="journal article" date="2019" name="Int. J. Syst. Evol. Microbiol.">
        <title>The Global Catalogue of Microorganisms (GCM) 10K type strain sequencing project: providing services to taxonomists for standard genome sequencing and annotation.</title>
        <authorList>
            <consortium name="The Broad Institute Genomics Platform"/>
            <consortium name="The Broad Institute Genome Sequencing Center for Infectious Disease"/>
            <person name="Wu L."/>
            <person name="Ma J."/>
        </authorList>
    </citation>
    <scope>NUCLEOTIDE SEQUENCE [LARGE SCALE GENOMIC DNA]</scope>
    <source>
        <strain evidence="2">CGMCC 4.7426</strain>
    </source>
</reference>
<gene>
    <name evidence="1" type="ORF">ACFO3D_07415</name>
</gene>
<dbReference type="EMBL" id="JBHSFU010000004">
    <property type="protein sequence ID" value="MFC4558035.1"/>
    <property type="molecule type" value="Genomic_DNA"/>
</dbReference>
<dbReference type="InterPro" id="IPR010461">
    <property type="entry name" value="ComK"/>
</dbReference>
<protein>
    <submittedName>
        <fullName evidence="1">Competence protein ComK</fullName>
    </submittedName>
</protein>
<accession>A0ABV9DGY4</accession>